<evidence type="ECO:0000313" key="17">
    <source>
        <dbReference type="Proteomes" id="UP000070442"/>
    </source>
</evidence>
<dbReference type="InterPro" id="IPR004358">
    <property type="entry name" value="Sig_transdc_His_kin-like_C"/>
</dbReference>
<keyword evidence="11 14" id="KW-1133">Transmembrane helix</keyword>
<feature type="transmembrane region" description="Helical" evidence="14">
    <location>
        <begin position="59"/>
        <end position="80"/>
    </location>
</feature>
<dbReference type="PATRIC" id="fig|755172.3.peg.905"/>
<evidence type="ECO:0000256" key="3">
    <source>
        <dbReference type="ARBA" id="ARBA00012438"/>
    </source>
</evidence>
<evidence type="ECO:0000256" key="2">
    <source>
        <dbReference type="ARBA" id="ARBA00004651"/>
    </source>
</evidence>
<evidence type="ECO:0000256" key="6">
    <source>
        <dbReference type="ARBA" id="ARBA00022679"/>
    </source>
</evidence>
<dbReference type="InterPro" id="IPR036097">
    <property type="entry name" value="HisK_dim/P_sf"/>
</dbReference>
<feature type="domain" description="Histidine kinase" evidence="15">
    <location>
        <begin position="145"/>
        <end position="360"/>
    </location>
</feature>
<comment type="catalytic activity">
    <reaction evidence="1">
        <text>ATP + protein L-histidine = ADP + protein N-phospho-L-histidine.</text>
        <dbReference type="EC" id="2.7.13.3"/>
    </reaction>
</comment>
<keyword evidence="12" id="KW-0902">Two-component regulatory system</keyword>
<evidence type="ECO:0000256" key="12">
    <source>
        <dbReference type="ARBA" id="ARBA00023012"/>
    </source>
</evidence>
<protein>
    <recommendedName>
        <fullName evidence="3">histidine kinase</fullName>
        <ecNumber evidence="3">2.7.13.3</ecNumber>
    </recommendedName>
</protein>
<keyword evidence="17" id="KW-1185">Reference proteome</keyword>
<evidence type="ECO:0000256" key="1">
    <source>
        <dbReference type="ARBA" id="ARBA00000085"/>
    </source>
</evidence>
<dbReference type="PRINTS" id="PR00344">
    <property type="entry name" value="BCTRLSENSOR"/>
</dbReference>
<dbReference type="InterPro" id="IPR005467">
    <property type="entry name" value="His_kinase_dom"/>
</dbReference>
<name>A0A134AGU6_9FIRM</name>
<dbReference type="PANTHER" id="PTHR45528:SF1">
    <property type="entry name" value="SENSOR HISTIDINE KINASE CPXA"/>
    <property type="match status" value="1"/>
</dbReference>
<dbReference type="Pfam" id="PF00512">
    <property type="entry name" value="HisKA"/>
    <property type="match status" value="1"/>
</dbReference>
<dbReference type="EC" id="2.7.13.3" evidence="3"/>
<dbReference type="Gene3D" id="3.30.565.10">
    <property type="entry name" value="Histidine kinase-like ATPase, C-terminal domain"/>
    <property type="match status" value="1"/>
</dbReference>
<evidence type="ECO:0000256" key="13">
    <source>
        <dbReference type="ARBA" id="ARBA00023136"/>
    </source>
</evidence>
<dbReference type="CDD" id="cd00082">
    <property type="entry name" value="HisKA"/>
    <property type="match status" value="1"/>
</dbReference>
<evidence type="ECO:0000256" key="11">
    <source>
        <dbReference type="ARBA" id="ARBA00022989"/>
    </source>
</evidence>
<dbReference type="RefSeq" id="WP_068367737.1">
    <property type="nucleotide sequence ID" value="NZ_KQ960173.1"/>
</dbReference>
<dbReference type="GO" id="GO:0005886">
    <property type="term" value="C:plasma membrane"/>
    <property type="evidence" value="ECO:0007669"/>
    <property type="project" value="UniProtKB-SubCell"/>
</dbReference>
<evidence type="ECO:0000256" key="14">
    <source>
        <dbReference type="SAM" id="Phobius"/>
    </source>
</evidence>
<comment type="subcellular location">
    <subcellularLocation>
        <location evidence="2">Cell membrane</location>
        <topology evidence="2">Multi-pass membrane protein</topology>
    </subcellularLocation>
</comment>
<dbReference type="InterPro" id="IPR003661">
    <property type="entry name" value="HisK_dim/P_dom"/>
</dbReference>
<dbReference type="SUPFAM" id="SSF47384">
    <property type="entry name" value="Homodimeric domain of signal transducing histidine kinase"/>
    <property type="match status" value="1"/>
</dbReference>
<keyword evidence="5" id="KW-0597">Phosphoprotein</keyword>
<dbReference type="Pfam" id="PF02518">
    <property type="entry name" value="HATPase_c"/>
    <property type="match status" value="1"/>
</dbReference>
<evidence type="ECO:0000259" key="15">
    <source>
        <dbReference type="PROSITE" id="PS50109"/>
    </source>
</evidence>
<keyword evidence="10" id="KW-0067">ATP-binding</keyword>
<evidence type="ECO:0000313" key="16">
    <source>
        <dbReference type="EMBL" id="KXB66894.1"/>
    </source>
</evidence>
<dbReference type="PROSITE" id="PS50109">
    <property type="entry name" value="HIS_KIN"/>
    <property type="match status" value="1"/>
</dbReference>
<evidence type="ECO:0000256" key="9">
    <source>
        <dbReference type="ARBA" id="ARBA00022777"/>
    </source>
</evidence>
<organism evidence="16 17">
    <name type="scientific">Aedoeadaptatus coxii</name>
    <dbReference type="NCBI Taxonomy" id="755172"/>
    <lineage>
        <taxon>Bacteria</taxon>
        <taxon>Bacillati</taxon>
        <taxon>Bacillota</taxon>
        <taxon>Tissierellia</taxon>
        <taxon>Tissierellales</taxon>
        <taxon>Peptoniphilaceae</taxon>
        <taxon>Aedoeadaptatus</taxon>
    </lineage>
</organism>
<proteinExistence type="predicted"/>
<comment type="caution">
    <text evidence="16">The sequence shown here is derived from an EMBL/GenBank/DDBJ whole genome shotgun (WGS) entry which is preliminary data.</text>
</comment>
<keyword evidence="8" id="KW-0547">Nucleotide-binding</keyword>
<keyword evidence="4" id="KW-1003">Cell membrane</keyword>
<dbReference type="OrthoDB" id="9780718at2"/>
<dbReference type="STRING" id="755172.HMPREF1863_00946"/>
<dbReference type="AlphaFoldDB" id="A0A134AGU6"/>
<dbReference type="GO" id="GO:0000155">
    <property type="term" value="F:phosphorelay sensor kinase activity"/>
    <property type="evidence" value="ECO:0007669"/>
    <property type="project" value="InterPro"/>
</dbReference>
<keyword evidence="6" id="KW-0808">Transferase</keyword>
<dbReference type="Proteomes" id="UP000070442">
    <property type="component" value="Unassembled WGS sequence"/>
</dbReference>
<keyword evidence="7 14" id="KW-0812">Transmembrane</keyword>
<keyword evidence="13 14" id="KW-0472">Membrane</keyword>
<dbReference type="EMBL" id="LSDG01000024">
    <property type="protein sequence ID" value="KXB66894.1"/>
    <property type="molecule type" value="Genomic_DNA"/>
</dbReference>
<reference evidence="17" key="1">
    <citation type="submission" date="2016-01" db="EMBL/GenBank/DDBJ databases">
        <authorList>
            <person name="Mitreva M."/>
            <person name="Pepin K.H."/>
            <person name="Mihindukulasuriya K.A."/>
            <person name="Fulton R."/>
            <person name="Fronick C."/>
            <person name="O'Laughlin M."/>
            <person name="Miner T."/>
            <person name="Herter B."/>
            <person name="Rosa B.A."/>
            <person name="Cordes M."/>
            <person name="Tomlinson C."/>
            <person name="Wollam A."/>
            <person name="Palsikar V.B."/>
            <person name="Mardis E.R."/>
            <person name="Wilson R.K."/>
        </authorList>
    </citation>
    <scope>NUCLEOTIDE SEQUENCE [LARGE SCALE GENOMIC DNA]</scope>
    <source>
        <strain evidence="17">DNF00729</strain>
    </source>
</reference>
<keyword evidence="9 16" id="KW-0418">Kinase</keyword>
<evidence type="ECO:0000256" key="10">
    <source>
        <dbReference type="ARBA" id="ARBA00022840"/>
    </source>
</evidence>
<dbReference type="SUPFAM" id="SSF55874">
    <property type="entry name" value="ATPase domain of HSP90 chaperone/DNA topoisomerase II/histidine kinase"/>
    <property type="match status" value="1"/>
</dbReference>
<accession>A0A134AGU6</accession>
<dbReference type="GO" id="GO:0005524">
    <property type="term" value="F:ATP binding"/>
    <property type="evidence" value="ECO:0007669"/>
    <property type="project" value="UniProtKB-KW"/>
</dbReference>
<sequence>MSSKNNSDNLLRGIFKRYTIRVVLITAAVFFGTLITSICLRRWLNGHDPFNYLYYRDLYLIYPALGIWVFFIMLTTYRLFKQLVHYMDELQEATSLLFDKEAGAIELSPELAAIAERINALKAENIRNESLAAQRQKQKSDLIVNLAHDLKTPLASILGYLNLLNGDIPLDEEEREKYLNVVLRKSKELSDLIDEFFEMAKFNFSNLKLEERECNLSLLLEQIIFEFKPLFDEKHMNCNLRVSGKVSLRCDADKLSRVFGNLLKNAYLYGDSNSAVDVSVTEGDEDVIVDFTNACRTIPVDDLENIFEPFYRLDPSRHSAGGSGLGLAIAREILRAHGASIAAESDEGKVRFRIIFKKVGKK</sequence>
<feature type="transmembrane region" description="Helical" evidence="14">
    <location>
        <begin position="20"/>
        <end position="44"/>
    </location>
</feature>
<evidence type="ECO:0000256" key="5">
    <source>
        <dbReference type="ARBA" id="ARBA00022553"/>
    </source>
</evidence>
<dbReference type="InterPro" id="IPR036890">
    <property type="entry name" value="HATPase_C_sf"/>
</dbReference>
<dbReference type="CDD" id="cd00075">
    <property type="entry name" value="HATPase"/>
    <property type="match status" value="1"/>
</dbReference>
<evidence type="ECO:0000256" key="7">
    <source>
        <dbReference type="ARBA" id="ARBA00022692"/>
    </source>
</evidence>
<dbReference type="InterPro" id="IPR003594">
    <property type="entry name" value="HATPase_dom"/>
</dbReference>
<dbReference type="SMART" id="SM00387">
    <property type="entry name" value="HATPase_c"/>
    <property type="match status" value="1"/>
</dbReference>
<dbReference type="InterPro" id="IPR050398">
    <property type="entry name" value="HssS/ArlS-like"/>
</dbReference>
<dbReference type="Gene3D" id="1.10.287.130">
    <property type="match status" value="1"/>
</dbReference>
<dbReference type="PANTHER" id="PTHR45528">
    <property type="entry name" value="SENSOR HISTIDINE KINASE CPXA"/>
    <property type="match status" value="1"/>
</dbReference>
<evidence type="ECO:0000256" key="4">
    <source>
        <dbReference type="ARBA" id="ARBA00022475"/>
    </source>
</evidence>
<dbReference type="SMART" id="SM00388">
    <property type="entry name" value="HisKA"/>
    <property type="match status" value="1"/>
</dbReference>
<gene>
    <name evidence="16" type="ORF">HMPREF1863_00946</name>
</gene>
<evidence type="ECO:0000256" key="8">
    <source>
        <dbReference type="ARBA" id="ARBA00022741"/>
    </source>
</evidence>